<name>A0A0C3CCK1_HEBCY</name>
<dbReference type="EC" id="5.4.99.43" evidence="7"/>
<dbReference type="Gene3D" id="3.30.2350.10">
    <property type="entry name" value="Pseudouridine synthase"/>
    <property type="match status" value="1"/>
</dbReference>
<evidence type="ECO:0000313" key="13">
    <source>
        <dbReference type="EMBL" id="KIM41979.1"/>
    </source>
</evidence>
<protein>
    <recommendedName>
        <fullName evidence="8">21S rRNA pseudouridine(2819) synthase</fullName>
        <ecNumber evidence="7">5.4.99.43</ecNumber>
    </recommendedName>
    <alternativeName>
        <fullName evidence="10">Pseudouridine synthase 5</fullName>
    </alternativeName>
    <alternativeName>
        <fullName evidence="9">Pseudouridylate synthase PUS5</fullName>
    </alternativeName>
    <alternativeName>
        <fullName evidence="11">Uracil hydrolyase PUS5</fullName>
    </alternativeName>
</protein>
<dbReference type="GO" id="GO:0000455">
    <property type="term" value="P:enzyme-directed rRNA pseudouridine synthesis"/>
    <property type="evidence" value="ECO:0007669"/>
    <property type="project" value="TreeGrafter"/>
</dbReference>
<evidence type="ECO:0000256" key="8">
    <source>
        <dbReference type="ARBA" id="ARBA00040626"/>
    </source>
</evidence>
<accession>A0A0C3CCK1</accession>
<dbReference type="Pfam" id="PF00849">
    <property type="entry name" value="PseudoU_synth_2"/>
    <property type="match status" value="1"/>
</dbReference>
<keyword evidence="14" id="KW-1185">Reference proteome</keyword>
<dbReference type="OrthoDB" id="428658at2759"/>
<evidence type="ECO:0000256" key="9">
    <source>
        <dbReference type="ARBA" id="ARBA00041561"/>
    </source>
</evidence>
<comment type="subcellular location">
    <subcellularLocation>
        <location evidence="1">Mitochondrion</location>
    </subcellularLocation>
</comment>
<dbReference type="STRING" id="686832.A0A0C3CCK1"/>
<evidence type="ECO:0000259" key="12">
    <source>
        <dbReference type="Pfam" id="PF00849"/>
    </source>
</evidence>
<sequence length="303" mass="34935">MSMRQSINHIPQISQRQIYRLLQTKGSHWLKSHVLFADRQILVVNKPPNFVCQLSTTSKFDRRTTFLDPVFQDIKDWIQHSDPHPVHRLDKGTTGCLIFPLSHNVTKTISQQFLQNTVNKTYLALVHAGERAFRGTSGRIEDPIAYSDGYGRLDRKGKKAVTEWELVGSSAKTRLSLIRLKLLTGNKHQLRLHLAESLGAPILGDWNHSPREPNASLLAATMVPNNRIFLHSSEVSFFRYHNKGKRYRLGIRAPLPPDFKRICEDVDIRLPRHTTDHGVVLFNDEIIDEDLDEYMLWDPNRSY</sequence>
<evidence type="ECO:0000313" key="14">
    <source>
        <dbReference type="Proteomes" id="UP000053424"/>
    </source>
</evidence>
<dbReference type="HOGENOM" id="CLU_016902_11_0_1"/>
<proteinExistence type="inferred from homology"/>
<evidence type="ECO:0000256" key="1">
    <source>
        <dbReference type="ARBA" id="ARBA00004173"/>
    </source>
</evidence>
<dbReference type="InterPro" id="IPR050188">
    <property type="entry name" value="RluA_PseudoU_synthase"/>
</dbReference>
<evidence type="ECO:0000256" key="10">
    <source>
        <dbReference type="ARBA" id="ARBA00041978"/>
    </source>
</evidence>
<evidence type="ECO:0000256" key="11">
    <source>
        <dbReference type="ARBA" id="ARBA00042700"/>
    </source>
</evidence>
<dbReference type="CDD" id="cd02869">
    <property type="entry name" value="PseudoU_synth_RluA_like"/>
    <property type="match status" value="1"/>
</dbReference>
<dbReference type="InterPro" id="IPR020103">
    <property type="entry name" value="PsdUridine_synth_cat_dom_sf"/>
</dbReference>
<dbReference type="GO" id="GO:0005739">
    <property type="term" value="C:mitochondrion"/>
    <property type="evidence" value="ECO:0007669"/>
    <property type="project" value="UniProtKB-SubCell"/>
</dbReference>
<comment type="similarity">
    <text evidence="2">Belongs to the pseudouridine synthase RluA family.</text>
</comment>
<evidence type="ECO:0000256" key="6">
    <source>
        <dbReference type="ARBA" id="ARBA00037513"/>
    </source>
</evidence>
<dbReference type="SUPFAM" id="SSF55120">
    <property type="entry name" value="Pseudouridine synthase"/>
    <property type="match status" value="1"/>
</dbReference>
<comment type="catalytic activity">
    <reaction evidence="5">
        <text>uridine(2819) in 21S rRNA = pseudouridine(2819) in 21S rRNA</text>
        <dbReference type="Rhea" id="RHEA:42556"/>
        <dbReference type="Rhea" id="RHEA-COMP:10113"/>
        <dbReference type="Rhea" id="RHEA-COMP:10114"/>
        <dbReference type="ChEBI" id="CHEBI:65314"/>
        <dbReference type="ChEBI" id="CHEBI:65315"/>
        <dbReference type="EC" id="5.4.99.43"/>
    </reaction>
</comment>
<evidence type="ECO:0000256" key="4">
    <source>
        <dbReference type="ARBA" id="ARBA00023235"/>
    </source>
</evidence>
<dbReference type="Proteomes" id="UP000053424">
    <property type="component" value="Unassembled WGS sequence"/>
</dbReference>
<dbReference type="PANTHER" id="PTHR21600:SF81">
    <property type="entry name" value="21S RRNA PSEUDOURIDINE(2819) SYNTHASE"/>
    <property type="match status" value="1"/>
</dbReference>
<evidence type="ECO:0000256" key="5">
    <source>
        <dbReference type="ARBA" id="ARBA00036927"/>
    </source>
</evidence>
<gene>
    <name evidence="13" type="ORF">M413DRAFT_445167</name>
</gene>
<feature type="domain" description="Pseudouridine synthase RsuA/RluA-like" evidence="12">
    <location>
        <begin position="41"/>
        <end position="195"/>
    </location>
</feature>
<evidence type="ECO:0000256" key="7">
    <source>
        <dbReference type="ARBA" id="ARBA00038947"/>
    </source>
</evidence>
<dbReference type="PANTHER" id="PTHR21600">
    <property type="entry name" value="MITOCHONDRIAL RNA PSEUDOURIDINE SYNTHASE"/>
    <property type="match status" value="1"/>
</dbReference>
<organism evidence="13 14">
    <name type="scientific">Hebeloma cylindrosporum</name>
    <dbReference type="NCBI Taxonomy" id="76867"/>
    <lineage>
        <taxon>Eukaryota</taxon>
        <taxon>Fungi</taxon>
        <taxon>Dikarya</taxon>
        <taxon>Basidiomycota</taxon>
        <taxon>Agaricomycotina</taxon>
        <taxon>Agaricomycetes</taxon>
        <taxon>Agaricomycetidae</taxon>
        <taxon>Agaricales</taxon>
        <taxon>Agaricineae</taxon>
        <taxon>Hymenogastraceae</taxon>
        <taxon>Hebeloma</taxon>
    </lineage>
</organism>
<keyword evidence="4" id="KW-0413">Isomerase</keyword>
<reference evidence="13 14" key="1">
    <citation type="submission" date="2014-04" db="EMBL/GenBank/DDBJ databases">
        <authorList>
            <consortium name="DOE Joint Genome Institute"/>
            <person name="Kuo A."/>
            <person name="Gay G."/>
            <person name="Dore J."/>
            <person name="Kohler A."/>
            <person name="Nagy L.G."/>
            <person name="Floudas D."/>
            <person name="Copeland A."/>
            <person name="Barry K.W."/>
            <person name="Cichocki N."/>
            <person name="Veneault-Fourrey C."/>
            <person name="LaButti K."/>
            <person name="Lindquist E.A."/>
            <person name="Lipzen A."/>
            <person name="Lundell T."/>
            <person name="Morin E."/>
            <person name="Murat C."/>
            <person name="Sun H."/>
            <person name="Tunlid A."/>
            <person name="Henrissat B."/>
            <person name="Grigoriev I.V."/>
            <person name="Hibbett D.S."/>
            <person name="Martin F."/>
            <person name="Nordberg H.P."/>
            <person name="Cantor M.N."/>
            <person name="Hua S.X."/>
        </authorList>
    </citation>
    <scope>NUCLEOTIDE SEQUENCE [LARGE SCALE GENOMIC DNA]</scope>
    <source>
        <strain evidence="14">h7</strain>
    </source>
</reference>
<comment type="function">
    <text evidence="6">Pseudouridylate synthase responsible for the pseudouridine-2819 formation in mitochondrial 21S rRNA. May modulate the efficiency or the fidelity of the mitochondrial translation machinery.</text>
</comment>
<evidence type="ECO:0000256" key="3">
    <source>
        <dbReference type="ARBA" id="ARBA00023128"/>
    </source>
</evidence>
<dbReference type="GO" id="GO:0003723">
    <property type="term" value="F:RNA binding"/>
    <property type="evidence" value="ECO:0007669"/>
    <property type="project" value="InterPro"/>
</dbReference>
<evidence type="ECO:0000256" key="2">
    <source>
        <dbReference type="ARBA" id="ARBA00010876"/>
    </source>
</evidence>
<dbReference type="InterPro" id="IPR006145">
    <property type="entry name" value="PsdUridine_synth_RsuA/RluA"/>
</dbReference>
<dbReference type="EMBL" id="KN831779">
    <property type="protein sequence ID" value="KIM41979.1"/>
    <property type="molecule type" value="Genomic_DNA"/>
</dbReference>
<keyword evidence="3" id="KW-0496">Mitochondrion</keyword>
<dbReference type="GO" id="GO:0160143">
    <property type="term" value="F:21S rRNA pseudouridine(2819) synthase activity"/>
    <property type="evidence" value="ECO:0007669"/>
    <property type="project" value="UniProtKB-EC"/>
</dbReference>
<dbReference type="AlphaFoldDB" id="A0A0C3CCK1"/>
<reference evidence="14" key="2">
    <citation type="submission" date="2015-01" db="EMBL/GenBank/DDBJ databases">
        <title>Evolutionary Origins and Diversification of the Mycorrhizal Mutualists.</title>
        <authorList>
            <consortium name="DOE Joint Genome Institute"/>
            <consortium name="Mycorrhizal Genomics Consortium"/>
            <person name="Kohler A."/>
            <person name="Kuo A."/>
            <person name="Nagy L.G."/>
            <person name="Floudas D."/>
            <person name="Copeland A."/>
            <person name="Barry K.W."/>
            <person name="Cichocki N."/>
            <person name="Veneault-Fourrey C."/>
            <person name="LaButti K."/>
            <person name="Lindquist E.A."/>
            <person name="Lipzen A."/>
            <person name="Lundell T."/>
            <person name="Morin E."/>
            <person name="Murat C."/>
            <person name="Riley R."/>
            <person name="Ohm R."/>
            <person name="Sun H."/>
            <person name="Tunlid A."/>
            <person name="Henrissat B."/>
            <person name="Grigoriev I.V."/>
            <person name="Hibbett D.S."/>
            <person name="Martin F."/>
        </authorList>
    </citation>
    <scope>NUCLEOTIDE SEQUENCE [LARGE SCALE GENOMIC DNA]</scope>
    <source>
        <strain evidence="14">h7</strain>
    </source>
</reference>